<dbReference type="InterPro" id="IPR000425">
    <property type="entry name" value="MIP"/>
</dbReference>
<keyword evidence="7 9" id="KW-0472">Membrane</keyword>
<gene>
    <name evidence="10" type="ORF">QO011_006028</name>
</gene>
<comment type="similarity">
    <text evidence="2 8">Belongs to the MIP/aquaporin (TC 1.A.8) family.</text>
</comment>
<keyword evidence="6 9" id="KW-1133">Transmembrane helix</keyword>
<feature type="transmembrane region" description="Helical" evidence="9">
    <location>
        <begin position="162"/>
        <end position="182"/>
    </location>
</feature>
<evidence type="ECO:0000256" key="1">
    <source>
        <dbReference type="ARBA" id="ARBA00004651"/>
    </source>
</evidence>
<dbReference type="Gene3D" id="1.20.1080.10">
    <property type="entry name" value="Glycerol uptake facilitator protein"/>
    <property type="match status" value="1"/>
</dbReference>
<dbReference type="EMBL" id="JAUSVX010000014">
    <property type="protein sequence ID" value="MDQ0472995.1"/>
    <property type="molecule type" value="Genomic_DNA"/>
</dbReference>
<feature type="transmembrane region" description="Helical" evidence="9">
    <location>
        <begin position="83"/>
        <end position="106"/>
    </location>
</feature>
<keyword evidence="5 8" id="KW-0812">Transmembrane</keyword>
<accession>A0ABU0JHC2</accession>
<evidence type="ECO:0000256" key="3">
    <source>
        <dbReference type="ARBA" id="ARBA00022448"/>
    </source>
</evidence>
<comment type="caution">
    <text evidence="10">The sequence shown here is derived from an EMBL/GenBank/DDBJ whole genome shotgun (WGS) entry which is preliminary data.</text>
</comment>
<keyword evidence="11" id="KW-1185">Reference proteome</keyword>
<feature type="transmembrane region" description="Helical" evidence="9">
    <location>
        <begin position="126"/>
        <end position="150"/>
    </location>
</feature>
<protein>
    <submittedName>
        <fullName evidence="10">Aquaporin Z</fullName>
    </submittedName>
</protein>
<feature type="transmembrane region" description="Helical" evidence="9">
    <location>
        <begin position="202"/>
        <end position="224"/>
    </location>
</feature>
<evidence type="ECO:0000256" key="2">
    <source>
        <dbReference type="ARBA" id="ARBA00006175"/>
    </source>
</evidence>
<sequence length="232" mass="23279">MKKYFAELVGTAALCFIGCGSVVLGGFGPALASAPIASLPIAFAFGLSVTAMAYAIGPISGCHINPAVSVGMVVAGRMPASELPGYIIGQVIGAFVGCGFLALILTSKAGGYDIPAAGLGQNMYDAAKGFGVLGAFVAEVVGTFLFVTVILGATQKKSATPVAGLAIGLTLVIIHIVLIPVTGTSVNPARSLAPAIYVRGEALAQIWLFILAPIIGAVIAGLLFQSKALAED</sequence>
<evidence type="ECO:0000256" key="6">
    <source>
        <dbReference type="ARBA" id="ARBA00022989"/>
    </source>
</evidence>
<keyword evidence="3 8" id="KW-0813">Transport</keyword>
<dbReference type="Proteomes" id="UP001242480">
    <property type="component" value="Unassembled WGS sequence"/>
</dbReference>
<reference evidence="10 11" key="1">
    <citation type="submission" date="2023-07" db="EMBL/GenBank/DDBJ databases">
        <title>Genomic Encyclopedia of Type Strains, Phase IV (KMG-IV): sequencing the most valuable type-strain genomes for metagenomic binning, comparative biology and taxonomic classification.</title>
        <authorList>
            <person name="Goeker M."/>
        </authorList>
    </citation>
    <scope>NUCLEOTIDE SEQUENCE [LARGE SCALE GENOMIC DNA]</scope>
    <source>
        <strain evidence="10 11">DSM 19619</strain>
    </source>
</reference>
<evidence type="ECO:0000313" key="11">
    <source>
        <dbReference type="Proteomes" id="UP001242480"/>
    </source>
</evidence>
<dbReference type="Pfam" id="PF00230">
    <property type="entry name" value="MIP"/>
    <property type="match status" value="1"/>
</dbReference>
<dbReference type="RefSeq" id="WP_307280644.1">
    <property type="nucleotide sequence ID" value="NZ_JAUSVX010000014.1"/>
</dbReference>
<proteinExistence type="inferred from homology"/>
<evidence type="ECO:0000256" key="8">
    <source>
        <dbReference type="RuleBase" id="RU000477"/>
    </source>
</evidence>
<evidence type="ECO:0000313" key="10">
    <source>
        <dbReference type="EMBL" id="MDQ0472995.1"/>
    </source>
</evidence>
<comment type="subcellular location">
    <subcellularLocation>
        <location evidence="1">Cell membrane</location>
        <topology evidence="1">Multi-pass membrane protein</topology>
    </subcellularLocation>
</comment>
<evidence type="ECO:0000256" key="4">
    <source>
        <dbReference type="ARBA" id="ARBA00022475"/>
    </source>
</evidence>
<dbReference type="SUPFAM" id="SSF81338">
    <property type="entry name" value="Aquaporin-like"/>
    <property type="match status" value="1"/>
</dbReference>
<dbReference type="PANTHER" id="PTHR19139">
    <property type="entry name" value="AQUAPORIN TRANSPORTER"/>
    <property type="match status" value="1"/>
</dbReference>
<evidence type="ECO:0000256" key="5">
    <source>
        <dbReference type="ARBA" id="ARBA00022692"/>
    </source>
</evidence>
<evidence type="ECO:0000256" key="7">
    <source>
        <dbReference type="ARBA" id="ARBA00023136"/>
    </source>
</evidence>
<dbReference type="PANTHER" id="PTHR19139:SF199">
    <property type="entry name" value="MIP17260P"/>
    <property type="match status" value="1"/>
</dbReference>
<name>A0ABU0JHC2_9HYPH</name>
<dbReference type="PRINTS" id="PR00783">
    <property type="entry name" value="MINTRINSICP"/>
</dbReference>
<dbReference type="InterPro" id="IPR034294">
    <property type="entry name" value="Aquaporin_transptr"/>
</dbReference>
<organism evidence="10 11">
    <name type="scientific">Labrys wisconsinensis</name>
    <dbReference type="NCBI Taxonomy" id="425677"/>
    <lineage>
        <taxon>Bacteria</taxon>
        <taxon>Pseudomonadati</taxon>
        <taxon>Pseudomonadota</taxon>
        <taxon>Alphaproteobacteria</taxon>
        <taxon>Hyphomicrobiales</taxon>
        <taxon>Xanthobacteraceae</taxon>
        <taxon>Labrys</taxon>
    </lineage>
</organism>
<dbReference type="InterPro" id="IPR023271">
    <property type="entry name" value="Aquaporin-like"/>
</dbReference>
<dbReference type="PROSITE" id="PS00221">
    <property type="entry name" value="MIP"/>
    <property type="match status" value="1"/>
</dbReference>
<dbReference type="InterPro" id="IPR022357">
    <property type="entry name" value="MIP_CS"/>
</dbReference>
<feature type="transmembrane region" description="Helical" evidence="9">
    <location>
        <begin position="42"/>
        <end position="62"/>
    </location>
</feature>
<keyword evidence="4" id="KW-1003">Cell membrane</keyword>
<evidence type="ECO:0000256" key="9">
    <source>
        <dbReference type="SAM" id="Phobius"/>
    </source>
</evidence>